<evidence type="ECO:0000259" key="3">
    <source>
        <dbReference type="PROSITE" id="PS51186"/>
    </source>
</evidence>
<name>A0A6A6GB82_9PEZI</name>
<sequence length="220" mass="24309">MLVRPRVDDDLPALAEVLRCVHAESGYPVQGIDDPIKFLSEESLVKAWVLTTPDDQPIGQCVVSEVHQRDERLLKWEQYLWRSNDPGGSGGEVTKSKYLALGRLFVDPLAHGQGGGEKLVQQAVDWAGGVLMRRLILNVLLKDPAAIALYRKLGWTEYGEGTLTNAQGEKYKQVYFIGPVPRRISSAASQTVAMATNGSDHWDEIEKVRSATKKKPSGKV</sequence>
<keyword evidence="5" id="KW-1185">Reference proteome</keyword>
<evidence type="ECO:0000313" key="4">
    <source>
        <dbReference type="EMBL" id="KAF2222974.1"/>
    </source>
</evidence>
<feature type="domain" description="N-acetyltransferase" evidence="3">
    <location>
        <begin position="1"/>
        <end position="181"/>
    </location>
</feature>
<protein>
    <submittedName>
        <fullName evidence="4">Acyl-CoA N-acyltransferase</fullName>
    </submittedName>
</protein>
<dbReference type="PROSITE" id="PS51186">
    <property type="entry name" value="GNAT"/>
    <property type="match status" value="1"/>
</dbReference>
<dbReference type="SUPFAM" id="SSF55729">
    <property type="entry name" value="Acyl-CoA N-acyltransferases (Nat)"/>
    <property type="match status" value="1"/>
</dbReference>
<evidence type="ECO:0000313" key="5">
    <source>
        <dbReference type="Proteomes" id="UP000799538"/>
    </source>
</evidence>
<dbReference type="Gene3D" id="3.40.630.30">
    <property type="match status" value="1"/>
</dbReference>
<keyword evidence="2 4" id="KW-0012">Acyltransferase</keyword>
<dbReference type="CDD" id="cd04301">
    <property type="entry name" value="NAT_SF"/>
    <property type="match status" value="1"/>
</dbReference>
<organism evidence="4 5">
    <name type="scientific">Elsinoe ampelina</name>
    <dbReference type="NCBI Taxonomy" id="302913"/>
    <lineage>
        <taxon>Eukaryota</taxon>
        <taxon>Fungi</taxon>
        <taxon>Dikarya</taxon>
        <taxon>Ascomycota</taxon>
        <taxon>Pezizomycotina</taxon>
        <taxon>Dothideomycetes</taxon>
        <taxon>Dothideomycetidae</taxon>
        <taxon>Myriangiales</taxon>
        <taxon>Elsinoaceae</taxon>
        <taxon>Elsinoe</taxon>
    </lineage>
</organism>
<reference evidence="5" key="1">
    <citation type="journal article" date="2020" name="Stud. Mycol.">
        <title>101 Dothideomycetes genomes: A test case for predicting lifestyles and emergence of pathogens.</title>
        <authorList>
            <person name="Haridas S."/>
            <person name="Albert R."/>
            <person name="Binder M."/>
            <person name="Bloem J."/>
            <person name="LaButti K."/>
            <person name="Salamov A."/>
            <person name="Andreopoulos B."/>
            <person name="Baker S."/>
            <person name="Barry K."/>
            <person name="Bills G."/>
            <person name="Bluhm B."/>
            <person name="Cannon C."/>
            <person name="Castanera R."/>
            <person name="Culley D."/>
            <person name="Daum C."/>
            <person name="Ezra D."/>
            <person name="Gonzalez J."/>
            <person name="Henrissat B."/>
            <person name="Kuo A."/>
            <person name="Liang C."/>
            <person name="Lipzen A."/>
            <person name="Lutzoni F."/>
            <person name="Magnuson J."/>
            <person name="Mondo S."/>
            <person name="Nolan M."/>
            <person name="Ohm R."/>
            <person name="Pangilinan J."/>
            <person name="Park H.-J."/>
            <person name="Ramirez L."/>
            <person name="Alfaro M."/>
            <person name="Sun H."/>
            <person name="Tritt A."/>
            <person name="Yoshinaga Y."/>
            <person name="Zwiers L.-H."/>
            <person name="Turgeon B."/>
            <person name="Goodwin S."/>
            <person name="Spatafora J."/>
            <person name="Crous P."/>
            <person name="Grigoriev I."/>
        </authorList>
    </citation>
    <scope>NUCLEOTIDE SEQUENCE [LARGE SCALE GENOMIC DNA]</scope>
    <source>
        <strain evidence="5">CECT 20119</strain>
    </source>
</reference>
<dbReference type="InterPro" id="IPR016181">
    <property type="entry name" value="Acyl_CoA_acyltransferase"/>
</dbReference>
<evidence type="ECO:0000256" key="1">
    <source>
        <dbReference type="ARBA" id="ARBA00022679"/>
    </source>
</evidence>
<dbReference type="InterPro" id="IPR000182">
    <property type="entry name" value="GNAT_dom"/>
</dbReference>
<dbReference type="GO" id="GO:0016747">
    <property type="term" value="F:acyltransferase activity, transferring groups other than amino-acyl groups"/>
    <property type="evidence" value="ECO:0007669"/>
    <property type="project" value="InterPro"/>
</dbReference>
<dbReference type="Proteomes" id="UP000799538">
    <property type="component" value="Unassembled WGS sequence"/>
</dbReference>
<evidence type="ECO:0000256" key="2">
    <source>
        <dbReference type="ARBA" id="ARBA00023315"/>
    </source>
</evidence>
<dbReference type="InterPro" id="IPR050832">
    <property type="entry name" value="Bact_Acetyltransf"/>
</dbReference>
<proteinExistence type="predicted"/>
<gene>
    <name evidence="4" type="ORF">BDZ85DRAFT_120114</name>
</gene>
<dbReference type="EMBL" id="ML992507">
    <property type="protein sequence ID" value="KAF2222974.1"/>
    <property type="molecule type" value="Genomic_DNA"/>
</dbReference>
<dbReference type="Pfam" id="PF00583">
    <property type="entry name" value="Acetyltransf_1"/>
    <property type="match status" value="1"/>
</dbReference>
<dbReference type="AlphaFoldDB" id="A0A6A6GB82"/>
<accession>A0A6A6GB82</accession>
<dbReference type="PANTHER" id="PTHR43877">
    <property type="entry name" value="AMINOALKYLPHOSPHONATE N-ACETYLTRANSFERASE-RELATED-RELATED"/>
    <property type="match status" value="1"/>
</dbReference>
<keyword evidence="1 4" id="KW-0808">Transferase</keyword>
<dbReference type="OrthoDB" id="41532at2759"/>